<dbReference type="AlphaFoldDB" id="A0A9X3WM73"/>
<protein>
    <submittedName>
        <fullName evidence="1">Uncharacterized protein</fullName>
    </submittedName>
</protein>
<comment type="caution">
    <text evidence="1">The sequence shown here is derived from an EMBL/GenBank/DDBJ whole genome shotgun (WGS) entry which is preliminary data.</text>
</comment>
<gene>
    <name evidence="1" type="ORF">NC661_05870</name>
</gene>
<dbReference type="Proteomes" id="UP001145072">
    <property type="component" value="Unassembled WGS sequence"/>
</dbReference>
<organism evidence="1 2">
    <name type="scientific">Aquibacillus koreensis</name>
    <dbReference type="NCBI Taxonomy" id="279446"/>
    <lineage>
        <taxon>Bacteria</taxon>
        <taxon>Bacillati</taxon>
        <taxon>Bacillota</taxon>
        <taxon>Bacilli</taxon>
        <taxon>Bacillales</taxon>
        <taxon>Bacillaceae</taxon>
        <taxon>Aquibacillus</taxon>
    </lineage>
</organism>
<proteinExistence type="predicted"/>
<reference evidence="1" key="1">
    <citation type="submission" date="2022-06" db="EMBL/GenBank/DDBJ databases">
        <title>Aquibacillus sp. a new bacterium isolated from soil saline samples.</title>
        <authorList>
            <person name="Galisteo C."/>
            <person name="De La Haba R."/>
            <person name="Sanchez-Porro C."/>
            <person name="Ventosa A."/>
        </authorList>
    </citation>
    <scope>NUCLEOTIDE SEQUENCE</scope>
    <source>
        <strain evidence="1">JCM 12387</strain>
    </source>
</reference>
<dbReference type="RefSeq" id="WP_259870652.1">
    <property type="nucleotide sequence ID" value="NZ_JAMQJZ010000003.1"/>
</dbReference>
<evidence type="ECO:0000313" key="1">
    <source>
        <dbReference type="EMBL" id="MDC3419894.1"/>
    </source>
</evidence>
<evidence type="ECO:0000313" key="2">
    <source>
        <dbReference type="Proteomes" id="UP001145072"/>
    </source>
</evidence>
<dbReference type="EMBL" id="JAMQJZ010000003">
    <property type="protein sequence ID" value="MDC3419894.1"/>
    <property type="molecule type" value="Genomic_DNA"/>
</dbReference>
<keyword evidence="2" id="KW-1185">Reference proteome</keyword>
<name>A0A9X3WM73_9BACI</name>
<sequence length="55" mass="6583">MDEILNKILNELTYVKEEQKEHRRETAFQSNQLQIEMSKLRLELSADISSMRSEE</sequence>
<accession>A0A9X3WM73</accession>